<proteinExistence type="predicted"/>
<comment type="caution">
    <text evidence="2">The sequence shown here is derived from an EMBL/GenBank/DDBJ whole genome shotgun (WGS) entry which is preliminary data.</text>
</comment>
<protein>
    <submittedName>
        <fullName evidence="2">Uncharacterized protein</fullName>
    </submittedName>
</protein>
<organism evidence="2 3">
    <name type="scientific">Ilex paraguariensis</name>
    <name type="common">yerba mate</name>
    <dbReference type="NCBI Taxonomy" id="185542"/>
    <lineage>
        <taxon>Eukaryota</taxon>
        <taxon>Viridiplantae</taxon>
        <taxon>Streptophyta</taxon>
        <taxon>Embryophyta</taxon>
        <taxon>Tracheophyta</taxon>
        <taxon>Spermatophyta</taxon>
        <taxon>Magnoliopsida</taxon>
        <taxon>eudicotyledons</taxon>
        <taxon>Gunneridae</taxon>
        <taxon>Pentapetalae</taxon>
        <taxon>asterids</taxon>
        <taxon>campanulids</taxon>
        <taxon>Aquifoliales</taxon>
        <taxon>Aquifoliaceae</taxon>
        <taxon>Ilex</taxon>
    </lineage>
</organism>
<evidence type="ECO:0000313" key="2">
    <source>
        <dbReference type="EMBL" id="CAK9140263.1"/>
    </source>
</evidence>
<dbReference type="Proteomes" id="UP001642360">
    <property type="component" value="Unassembled WGS sequence"/>
</dbReference>
<feature type="region of interest" description="Disordered" evidence="1">
    <location>
        <begin position="33"/>
        <end position="52"/>
    </location>
</feature>
<sequence length="52" mass="5874">CARFKLQGETKALLLVEEDWKMELNWDSYCSSYSEENDVDTGGRGDAAENQA</sequence>
<reference evidence="2 3" key="1">
    <citation type="submission" date="2024-02" db="EMBL/GenBank/DDBJ databases">
        <authorList>
            <person name="Vignale AGUSTIN F."/>
            <person name="Sosa J E."/>
            <person name="Modenutti C."/>
        </authorList>
    </citation>
    <scope>NUCLEOTIDE SEQUENCE [LARGE SCALE GENOMIC DNA]</scope>
</reference>
<feature type="non-terminal residue" evidence="2">
    <location>
        <position position="1"/>
    </location>
</feature>
<keyword evidence="3" id="KW-1185">Reference proteome</keyword>
<evidence type="ECO:0000256" key="1">
    <source>
        <dbReference type="SAM" id="MobiDB-lite"/>
    </source>
</evidence>
<dbReference type="EMBL" id="CAUOFW020001027">
    <property type="protein sequence ID" value="CAK9140263.1"/>
    <property type="molecule type" value="Genomic_DNA"/>
</dbReference>
<evidence type="ECO:0000313" key="3">
    <source>
        <dbReference type="Proteomes" id="UP001642360"/>
    </source>
</evidence>
<name>A0ABC8RC59_9AQUA</name>
<feature type="compositionally biased region" description="Basic and acidic residues" evidence="1">
    <location>
        <begin position="41"/>
        <end position="52"/>
    </location>
</feature>
<accession>A0ABC8RC59</accession>
<dbReference type="AlphaFoldDB" id="A0ABC8RC59"/>
<gene>
    <name evidence="2" type="ORF">ILEXP_LOCUS7705</name>
</gene>